<organism evidence="2 3">
    <name type="scientific">Solanum verrucosum</name>
    <dbReference type="NCBI Taxonomy" id="315347"/>
    <lineage>
        <taxon>Eukaryota</taxon>
        <taxon>Viridiplantae</taxon>
        <taxon>Streptophyta</taxon>
        <taxon>Embryophyta</taxon>
        <taxon>Tracheophyta</taxon>
        <taxon>Spermatophyta</taxon>
        <taxon>Magnoliopsida</taxon>
        <taxon>eudicotyledons</taxon>
        <taxon>Gunneridae</taxon>
        <taxon>Pentapetalae</taxon>
        <taxon>asterids</taxon>
        <taxon>lamiids</taxon>
        <taxon>Solanales</taxon>
        <taxon>Solanaceae</taxon>
        <taxon>Solanoideae</taxon>
        <taxon>Solaneae</taxon>
        <taxon>Solanum</taxon>
    </lineage>
</organism>
<gene>
    <name evidence="2" type="ORF">MTR67_041097</name>
</gene>
<name>A0AAF0UKD9_SOLVR</name>
<evidence type="ECO:0000313" key="2">
    <source>
        <dbReference type="EMBL" id="WMV47712.1"/>
    </source>
</evidence>
<accession>A0AAF0UKD9</accession>
<dbReference type="InterPro" id="IPR036426">
    <property type="entry name" value="Bulb-type_lectin_dom_sf"/>
</dbReference>
<keyword evidence="3" id="KW-1185">Reference proteome</keyword>
<reference evidence="2" key="1">
    <citation type="submission" date="2023-08" db="EMBL/GenBank/DDBJ databases">
        <title>A de novo genome assembly of Solanum verrucosum Schlechtendal, a Mexican diploid species geographically isolated from the other diploid A-genome species in potato relatives.</title>
        <authorList>
            <person name="Hosaka K."/>
        </authorList>
    </citation>
    <scope>NUCLEOTIDE SEQUENCE</scope>
    <source>
        <tissue evidence="2">Young leaves</tissue>
    </source>
</reference>
<dbReference type="EMBL" id="CP133620">
    <property type="protein sequence ID" value="WMV47712.1"/>
    <property type="molecule type" value="Genomic_DNA"/>
</dbReference>
<evidence type="ECO:0000256" key="1">
    <source>
        <dbReference type="ARBA" id="ARBA00022729"/>
    </source>
</evidence>
<dbReference type="SUPFAM" id="SSF51110">
    <property type="entry name" value="alpha-D-mannose-specific plant lectins"/>
    <property type="match status" value="1"/>
</dbReference>
<dbReference type="AlphaFoldDB" id="A0AAF0UKD9"/>
<evidence type="ECO:0000313" key="3">
    <source>
        <dbReference type="Proteomes" id="UP001234989"/>
    </source>
</evidence>
<dbReference type="Proteomes" id="UP001234989">
    <property type="component" value="Chromosome 9"/>
</dbReference>
<proteinExistence type="predicted"/>
<keyword evidence="1" id="KW-0732">Signal</keyword>
<protein>
    <submittedName>
        <fullName evidence="2">Uncharacterized protein</fullName>
    </submittedName>
</protein>
<sequence length="95" mass="10743">MEKGSPENQCGFDTVSKLLLELNLYLSSTGLFLVGIWFDKIPEKTLVWSANHDDPVRAGSKAQVLWESFEFPTDTIFLVKFLSWGRSCFPVPMGQ</sequence>